<name>A0A926HS98_9FIRM</name>
<evidence type="ECO:0000313" key="1">
    <source>
        <dbReference type="EMBL" id="MBC8533615.1"/>
    </source>
</evidence>
<dbReference type="EMBL" id="JACRSN010000007">
    <property type="protein sequence ID" value="MBC8533615.1"/>
    <property type="molecule type" value="Genomic_DNA"/>
</dbReference>
<dbReference type="Proteomes" id="UP000651482">
    <property type="component" value="Unassembled WGS sequence"/>
</dbReference>
<organism evidence="1 2">
    <name type="scientific">Yeguia hominis</name>
    <dbReference type="NCBI Taxonomy" id="2763662"/>
    <lineage>
        <taxon>Bacteria</taxon>
        <taxon>Bacillati</taxon>
        <taxon>Bacillota</taxon>
        <taxon>Clostridia</taxon>
        <taxon>Eubacteriales</taxon>
        <taxon>Yeguiaceae</taxon>
        <taxon>Yeguia</taxon>
    </lineage>
</organism>
<gene>
    <name evidence="1" type="ORF">IAG03_06260</name>
</gene>
<comment type="caution">
    <text evidence="1">The sequence shown here is derived from an EMBL/GenBank/DDBJ whole genome shotgun (WGS) entry which is preliminary data.</text>
</comment>
<proteinExistence type="predicted"/>
<keyword evidence="2" id="KW-1185">Reference proteome</keyword>
<dbReference type="AlphaFoldDB" id="A0A926HS98"/>
<accession>A0A926HS98</accession>
<protein>
    <submittedName>
        <fullName evidence="1">Uncharacterized protein</fullName>
    </submittedName>
</protein>
<evidence type="ECO:0000313" key="2">
    <source>
        <dbReference type="Proteomes" id="UP000651482"/>
    </source>
</evidence>
<reference evidence="1" key="1">
    <citation type="submission" date="2020-08" db="EMBL/GenBank/DDBJ databases">
        <title>Genome public.</title>
        <authorList>
            <person name="Liu C."/>
            <person name="Sun Q."/>
        </authorList>
    </citation>
    <scope>NUCLEOTIDE SEQUENCE</scope>
    <source>
        <strain evidence="1">NSJ-40</strain>
    </source>
</reference>
<sequence>MEDNIIFEKIWEDDDLIALKVVCSSSVATITSKIYVTDPLIDELIGQIKQFLDGTSEEGIWENESRGNESTACLALRFFRKDRLGHIVIEVFAELDDGGDYTKHNCCFFVHTEYGLLMNFFRRFFFITVSQSELPNSFKFRIT</sequence>